<comment type="caution">
    <text evidence="2">The sequence shown here is derived from an EMBL/GenBank/DDBJ whole genome shotgun (WGS) entry which is preliminary data.</text>
</comment>
<feature type="signal peptide" evidence="1">
    <location>
        <begin position="1"/>
        <end position="25"/>
    </location>
</feature>
<name>A0ABP1R6X1_9HEXA</name>
<evidence type="ECO:0000256" key="1">
    <source>
        <dbReference type="SAM" id="SignalP"/>
    </source>
</evidence>
<feature type="chain" id="PRO_5047440281" evidence="1">
    <location>
        <begin position="26"/>
        <end position="144"/>
    </location>
</feature>
<evidence type="ECO:0000313" key="3">
    <source>
        <dbReference type="Proteomes" id="UP001642540"/>
    </source>
</evidence>
<keyword evidence="3" id="KW-1185">Reference proteome</keyword>
<proteinExistence type="predicted"/>
<keyword evidence="1" id="KW-0732">Signal</keyword>
<accession>A0ABP1R6X1</accession>
<dbReference type="EMBL" id="CAXLJM020000057">
    <property type="protein sequence ID" value="CAL8118090.1"/>
    <property type="molecule type" value="Genomic_DNA"/>
</dbReference>
<organism evidence="2 3">
    <name type="scientific">Orchesella dallaii</name>
    <dbReference type="NCBI Taxonomy" id="48710"/>
    <lineage>
        <taxon>Eukaryota</taxon>
        <taxon>Metazoa</taxon>
        <taxon>Ecdysozoa</taxon>
        <taxon>Arthropoda</taxon>
        <taxon>Hexapoda</taxon>
        <taxon>Collembola</taxon>
        <taxon>Entomobryomorpha</taxon>
        <taxon>Entomobryoidea</taxon>
        <taxon>Orchesellidae</taxon>
        <taxon>Orchesellinae</taxon>
        <taxon>Orchesella</taxon>
    </lineage>
</organism>
<protein>
    <submittedName>
        <fullName evidence="2">Uncharacterized protein</fullName>
    </submittedName>
</protein>
<dbReference type="Proteomes" id="UP001642540">
    <property type="component" value="Unassembled WGS sequence"/>
</dbReference>
<sequence>MTTNCCNGCVLAALLVAFVIPNCFAADCQWTSCVSKSLSRTQICKNRSLGAFTGGVRVDGCREETERVECCKSDSTFFSDEEDNEEIGTTVRTQECKWTSLCWGVRLRAKTACNRDFGSNWAANGDAKRDNCGLYRRRVQCCRK</sequence>
<gene>
    <name evidence="2" type="ORF">ODALV1_LOCUS17979</name>
</gene>
<evidence type="ECO:0000313" key="2">
    <source>
        <dbReference type="EMBL" id="CAL8118090.1"/>
    </source>
</evidence>
<reference evidence="2 3" key="1">
    <citation type="submission" date="2024-08" db="EMBL/GenBank/DDBJ databases">
        <authorList>
            <person name="Cucini C."/>
            <person name="Frati F."/>
        </authorList>
    </citation>
    <scope>NUCLEOTIDE SEQUENCE [LARGE SCALE GENOMIC DNA]</scope>
</reference>